<name>A0A1B2JIB7_PICPA</name>
<evidence type="ECO:0000256" key="2">
    <source>
        <dbReference type="ARBA" id="ARBA00008954"/>
    </source>
</evidence>
<comment type="similarity">
    <text evidence="2 12">Belongs to the class-III pyridoxal-phosphate-dependent aminotransferase family.</text>
</comment>
<sequence length="446" mass="50322">MSKNEQELSQLGSVFDTRAAYFVCNYFASHDNYLVDLDGNEYLDVYAQISSIALGYNHPELIKVAKSDEMAVALVNRPALGCFPSSDYRTILEEGILAAAPPGLDKVWTSLSGSDANETAFKAAFMYHAAQKRGKGTPFTEEEMKSCMENLPPGCPDNVILSFDHGFHGRLFGSLSTTRSKAIHKLDIPAFQWPKTPFPKLKYPLDKFEKENSQEEDRCLELFSSVIDQWKGKIVAFIVEPIQSEGGDNHASPYFFQRLREISLEKKVLMIVDEVQTGVASTGKFWAHEHWKLTTPPDFVTFSKKFQAAGFYFQNPEFVPNQPFRQFNTWCGDPSKAIIARTIFKQIQKDDLVNKIKEVGDYLYGKLETVFEGTPVTNLRGKGRGTFIAWEFGSAQERNEFLLEMRQHGVNIGGCGDKSVRLRTTLIFEKKHADILCDALSRVLNV</sequence>
<proteinExistence type="inferred from homology"/>
<dbReference type="EC" id="2.6.1.19" evidence="4"/>
<gene>
    <name evidence="13" type="ORF">ATY40_BA7505157</name>
</gene>
<evidence type="ECO:0000256" key="5">
    <source>
        <dbReference type="ARBA" id="ARBA00018543"/>
    </source>
</evidence>
<keyword evidence="14" id="KW-1185">Reference proteome</keyword>
<dbReference type="GO" id="GO:0005739">
    <property type="term" value="C:mitochondrion"/>
    <property type="evidence" value="ECO:0007669"/>
    <property type="project" value="TreeGrafter"/>
</dbReference>
<evidence type="ECO:0000256" key="11">
    <source>
        <dbReference type="ARBA" id="ARBA00048021"/>
    </source>
</evidence>
<evidence type="ECO:0000256" key="8">
    <source>
        <dbReference type="ARBA" id="ARBA00022898"/>
    </source>
</evidence>
<evidence type="ECO:0000256" key="4">
    <source>
        <dbReference type="ARBA" id="ARBA00012912"/>
    </source>
</evidence>
<dbReference type="PANTHER" id="PTHR43206">
    <property type="entry name" value="AMINOTRANSFERASE"/>
    <property type="match status" value="1"/>
</dbReference>
<dbReference type="FunFam" id="3.40.640.10:FF:000029">
    <property type="entry name" value="4-aminobutyrate aminotransferase, mitochondrial"/>
    <property type="match status" value="1"/>
</dbReference>
<dbReference type="InterPro" id="IPR015424">
    <property type="entry name" value="PyrdxlP-dep_Trfase"/>
</dbReference>
<dbReference type="InterPro" id="IPR005814">
    <property type="entry name" value="Aminotrans_3"/>
</dbReference>
<evidence type="ECO:0000256" key="12">
    <source>
        <dbReference type="RuleBase" id="RU003560"/>
    </source>
</evidence>
<dbReference type="Proteomes" id="UP000094565">
    <property type="component" value="Chromosome 4"/>
</dbReference>
<evidence type="ECO:0000256" key="9">
    <source>
        <dbReference type="ARBA" id="ARBA00030204"/>
    </source>
</evidence>
<evidence type="ECO:0000256" key="6">
    <source>
        <dbReference type="ARBA" id="ARBA00022576"/>
    </source>
</evidence>
<evidence type="ECO:0000313" key="13">
    <source>
        <dbReference type="EMBL" id="ANZ77797.1"/>
    </source>
</evidence>
<dbReference type="InterPro" id="IPR015421">
    <property type="entry name" value="PyrdxlP-dep_Trfase_major"/>
</dbReference>
<dbReference type="PANTHER" id="PTHR43206:SF1">
    <property type="entry name" value="4-AMINOBUTYRATE AMINOTRANSFERASE, MITOCHONDRIAL"/>
    <property type="match status" value="1"/>
</dbReference>
<dbReference type="AlphaFoldDB" id="A0A1B2JIB7"/>
<dbReference type="InterPro" id="IPR049704">
    <property type="entry name" value="Aminotrans_3_PPA_site"/>
</dbReference>
<comment type="catalytic activity">
    <reaction evidence="11">
        <text>4-aminobutanoate + 2-oxoglutarate = succinate semialdehyde + L-glutamate</text>
        <dbReference type="Rhea" id="RHEA:23352"/>
        <dbReference type="ChEBI" id="CHEBI:16810"/>
        <dbReference type="ChEBI" id="CHEBI:29985"/>
        <dbReference type="ChEBI" id="CHEBI:57706"/>
        <dbReference type="ChEBI" id="CHEBI:59888"/>
        <dbReference type="EC" id="2.6.1.19"/>
    </reaction>
</comment>
<protein>
    <recommendedName>
        <fullName evidence="5">4-aminobutyrate aminotransferase</fullName>
        <ecNumber evidence="4">2.6.1.19</ecNumber>
    </recommendedName>
    <alternativeName>
        <fullName evidence="10">GABA aminotransferase</fullName>
    </alternativeName>
    <alternativeName>
        <fullName evidence="9">Gamma-amino-N-butyrate transaminase</fullName>
    </alternativeName>
</protein>
<keyword evidence="8 12" id="KW-0663">Pyridoxal phosphate</keyword>
<dbReference type="Gene3D" id="3.40.640.10">
    <property type="entry name" value="Type I PLP-dependent aspartate aminotransferase-like (Major domain)"/>
    <property type="match status" value="1"/>
</dbReference>
<evidence type="ECO:0000256" key="1">
    <source>
        <dbReference type="ARBA" id="ARBA00001933"/>
    </source>
</evidence>
<dbReference type="GO" id="GO:0034386">
    <property type="term" value="F:4-aminobutyrate:2-oxoglutarate transaminase activity"/>
    <property type="evidence" value="ECO:0007669"/>
    <property type="project" value="UniProtKB-EC"/>
</dbReference>
<comment type="cofactor">
    <cofactor evidence="1">
        <name>pyridoxal 5'-phosphate</name>
        <dbReference type="ChEBI" id="CHEBI:597326"/>
    </cofactor>
</comment>
<dbReference type="GO" id="GO:0009450">
    <property type="term" value="P:gamma-aminobutyric acid catabolic process"/>
    <property type="evidence" value="ECO:0007669"/>
    <property type="project" value="TreeGrafter"/>
</dbReference>
<dbReference type="PIRSF" id="PIRSF000521">
    <property type="entry name" value="Transaminase_4ab_Lys_Orn"/>
    <property type="match status" value="1"/>
</dbReference>
<dbReference type="NCBIfam" id="TIGR00699">
    <property type="entry name" value="GABAtrns_euk"/>
    <property type="match status" value="1"/>
</dbReference>
<evidence type="ECO:0000256" key="3">
    <source>
        <dbReference type="ARBA" id="ARBA00011839"/>
    </source>
</evidence>
<dbReference type="GO" id="GO:0030170">
    <property type="term" value="F:pyridoxal phosphate binding"/>
    <property type="evidence" value="ECO:0007669"/>
    <property type="project" value="InterPro"/>
</dbReference>
<dbReference type="CDD" id="cd00610">
    <property type="entry name" value="OAT_like"/>
    <property type="match status" value="1"/>
</dbReference>
<dbReference type="Pfam" id="PF00202">
    <property type="entry name" value="Aminotran_3"/>
    <property type="match status" value="1"/>
</dbReference>
<dbReference type="InterPro" id="IPR015422">
    <property type="entry name" value="PyrdxlP-dep_Trfase_small"/>
</dbReference>
<evidence type="ECO:0000256" key="7">
    <source>
        <dbReference type="ARBA" id="ARBA00022679"/>
    </source>
</evidence>
<organism evidence="13 14">
    <name type="scientific">Komagataella pastoris</name>
    <name type="common">Yeast</name>
    <name type="synonym">Pichia pastoris</name>
    <dbReference type="NCBI Taxonomy" id="4922"/>
    <lineage>
        <taxon>Eukaryota</taxon>
        <taxon>Fungi</taxon>
        <taxon>Dikarya</taxon>
        <taxon>Ascomycota</taxon>
        <taxon>Saccharomycotina</taxon>
        <taxon>Pichiomycetes</taxon>
        <taxon>Pichiales</taxon>
        <taxon>Pichiaceae</taxon>
        <taxon>Komagataella</taxon>
    </lineage>
</organism>
<keyword evidence="7" id="KW-0808">Transferase</keyword>
<accession>A0A1B2JIB7</accession>
<dbReference type="SUPFAM" id="SSF53383">
    <property type="entry name" value="PLP-dependent transferases"/>
    <property type="match status" value="1"/>
</dbReference>
<evidence type="ECO:0000313" key="14">
    <source>
        <dbReference type="Proteomes" id="UP000094565"/>
    </source>
</evidence>
<comment type="subunit">
    <text evidence="3">Homodimer and homotetramer.</text>
</comment>
<reference evidence="13 14" key="1">
    <citation type="submission" date="2016-02" db="EMBL/GenBank/DDBJ databases">
        <title>Comparative genomic and transcriptomic foundation for Pichia pastoris.</title>
        <authorList>
            <person name="Love K.R."/>
            <person name="Shah K.A."/>
            <person name="Whittaker C.A."/>
            <person name="Wu J."/>
            <person name="Bartlett M.C."/>
            <person name="Ma D."/>
            <person name="Leeson R.L."/>
            <person name="Priest M."/>
            <person name="Young S.K."/>
            <person name="Love J.C."/>
        </authorList>
    </citation>
    <scope>NUCLEOTIDE SEQUENCE [LARGE SCALE GENOMIC DNA]</scope>
    <source>
        <strain evidence="13 14">ATCC 28485</strain>
    </source>
</reference>
<dbReference type="InterPro" id="IPR004631">
    <property type="entry name" value="4NH2But_aminotransferase_euk"/>
</dbReference>
<dbReference type="EMBL" id="CP014587">
    <property type="protein sequence ID" value="ANZ77797.1"/>
    <property type="molecule type" value="Genomic_DNA"/>
</dbReference>
<evidence type="ECO:0000256" key="10">
    <source>
        <dbReference type="ARBA" id="ARBA00031787"/>
    </source>
</evidence>
<dbReference type="Gene3D" id="3.90.1150.10">
    <property type="entry name" value="Aspartate Aminotransferase, domain 1"/>
    <property type="match status" value="1"/>
</dbReference>
<dbReference type="PROSITE" id="PS00600">
    <property type="entry name" value="AA_TRANSFER_CLASS_3"/>
    <property type="match status" value="1"/>
</dbReference>
<keyword evidence="6" id="KW-0032">Aminotransferase</keyword>